<dbReference type="AlphaFoldDB" id="A0AB34R7V7"/>
<dbReference type="InterPro" id="IPR013783">
    <property type="entry name" value="Ig-like_fold"/>
</dbReference>
<sequence length="125" mass="13759">MKKNNMKSWLLTCLGAVFTTMTIAGVSGVLKAPRGSGVPIYRRTETSIKITFKPLEGDGDEPVSHRYVESRSPWNLAWKFRGMTSTSEYEVTAIRKGALSEYRGTASNSAGMSKRSTVSTSFIKI</sequence>
<comment type="similarity">
    <text evidence="1">Belongs to the peptidase C25 family.</text>
</comment>
<name>A0AB34R7V7_9PORP</name>
<keyword evidence="3" id="KW-0378">Hydrolase</keyword>
<evidence type="ECO:0000313" key="5">
    <source>
        <dbReference type="Proteomes" id="UP000031937"/>
    </source>
</evidence>
<dbReference type="RefSeq" id="WP_041501889.1">
    <property type="nucleotide sequence ID" value="NZ_JPIT01000006.1"/>
</dbReference>
<comment type="caution">
    <text evidence="4">The sequence shown here is derived from an EMBL/GenBank/DDBJ whole genome shotgun (WGS) entry which is preliminary data.</text>
</comment>
<evidence type="ECO:0000256" key="1">
    <source>
        <dbReference type="ARBA" id="ARBA00006067"/>
    </source>
</evidence>
<keyword evidence="2" id="KW-0645">Protease</keyword>
<gene>
    <name evidence="4" type="ORF">IE90_00050</name>
</gene>
<protein>
    <recommendedName>
        <fullName evidence="6">Fibronectin type III domain-containing protein</fullName>
    </recommendedName>
</protein>
<organism evidence="4 5">
    <name type="scientific">Sanguibacteroides justesenii</name>
    <dbReference type="NCBI Taxonomy" id="1547597"/>
    <lineage>
        <taxon>Bacteria</taxon>
        <taxon>Pseudomonadati</taxon>
        <taxon>Bacteroidota</taxon>
        <taxon>Bacteroidia</taxon>
        <taxon>Bacteroidales</taxon>
        <taxon>Porphyromonadaceae</taxon>
        <taxon>Sanguibacteroides</taxon>
    </lineage>
</organism>
<dbReference type="InterPro" id="IPR036116">
    <property type="entry name" value="FN3_sf"/>
</dbReference>
<dbReference type="GO" id="GO:0008234">
    <property type="term" value="F:cysteine-type peptidase activity"/>
    <property type="evidence" value="ECO:0007669"/>
    <property type="project" value="UniProtKB-KW"/>
</dbReference>
<reference evidence="4 5" key="1">
    <citation type="submission" date="2014-07" db="EMBL/GenBank/DDBJ databases">
        <title>Porphyromonadaceae bacterium OUH 334697 = ATCC BAA-2682 = DSM 28341 draft genome.</title>
        <authorList>
            <person name="Sydenham T.V."/>
            <person name="Hasman H."/>
            <person name="Justesen U.S."/>
        </authorList>
    </citation>
    <scope>NUCLEOTIDE SEQUENCE [LARGE SCALE GENOMIC DNA]</scope>
    <source>
        <strain evidence="4 5">OUH 334697</strain>
    </source>
</reference>
<evidence type="ECO:0000313" key="4">
    <source>
        <dbReference type="EMBL" id="KIO47404.1"/>
    </source>
</evidence>
<accession>A0AB34R7V7</accession>
<dbReference type="EMBL" id="JPIT01000006">
    <property type="protein sequence ID" value="KIO47404.1"/>
    <property type="molecule type" value="Genomic_DNA"/>
</dbReference>
<keyword evidence="3" id="KW-0788">Thiol protease</keyword>
<dbReference type="SUPFAM" id="SSF49265">
    <property type="entry name" value="Fibronectin type III"/>
    <property type="match status" value="1"/>
</dbReference>
<dbReference type="Proteomes" id="UP000031937">
    <property type="component" value="Unassembled WGS sequence"/>
</dbReference>
<evidence type="ECO:0000256" key="3">
    <source>
        <dbReference type="ARBA" id="ARBA00022807"/>
    </source>
</evidence>
<evidence type="ECO:0008006" key="6">
    <source>
        <dbReference type="Google" id="ProtNLM"/>
    </source>
</evidence>
<evidence type="ECO:0000256" key="2">
    <source>
        <dbReference type="ARBA" id="ARBA00022670"/>
    </source>
</evidence>
<dbReference type="GO" id="GO:0006508">
    <property type="term" value="P:proteolysis"/>
    <property type="evidence" value="ECO:0007669"/>
    <property type="project" value="UniProtKB-KW"/>
</dbReference>
<proteinExistence type="inferred from homology"/>
<dbReference type="Gene3D" id="2.60.40.10">
    <property type="entry name" value="Immunoglobulins"/>
    <property type="match status" value="1"/>
</dbReference>